<comment type="catalytic activity">
    <reaction evidence="17">
        <text>a 5'-end (N(7)-methyl 5'-triphosphoguanosine)-ribonucleoside in snRNA + S-adenosyl-L-methionine = a 5'-end (N(2),N(7)-dimethyl 5'-triphosphoguanosine)-ribonucleoside in snRNA + S-adenosyl-L-homocysteine + H(+)</text>
        <dbReference type="Rhea" id="RHEA:78471"/>
        <dbReference type="Rhea" id="RHEA-COMP:19085"/>
        <dbReference type="Rhea" id="RHEA-COMP:19087"/>
        <dbReference type="ChEBI" id="CHEBI:15378"/>
        <dbReference type="ChEBI" id="CHEBI:57856"/>
        <dbReference type="ChEBI" id="CHEBI:59789"/>
        <dbReference type="ChEBI" id="CHEBI:156461"/>
        <dbReference type="ChEBI" id="CHEBI:172880"/>
    </reaction>
    <physiologicalReaction direction="left-to-right" evidence="17">
        <dbReference type="Rhea" id="RHEA:78472"/>
    </physiologicalReaction>
</comment>
<dbReference type="SUPFAM" id="SSF53335">
    <property type="entry name" value="S-adenosyl-L-methionine-dependent methyltransferases"/>
    <property type="match status" value="1"/>
</dbReference>
<evidence type="ECO:0000256" key="2">
    <source>
        <dbReference type="ARBA" id="ARBA00004496"/>
    </source>
</evidence>
<evidence type="ECO:0000256" key="16">
    <source>
        <dbReference type="ARBA" id="ARBA00048763"/>
    </source>
</evidence>
<dbReference type="GO" id="GO:0015030">
    <property type="term" value="C:Cajal body"/>
    <property type="evidence" value="ECO:0007669"/>
    <property type="project" value="UniProtKB-SubCell"/>
</dbReference>
<proteinExistence type="inferred from homology"/>
<keyword evidence="11" id="KW-0804">Transcription</keyword>
<evidence type="ECO:0000256" key="4">
    <source>
        <dbReference type="ARBA" id="ARBA00018517"/>
    </source>
</evidence>
<evidence type="ECO:0000256" key="7">
    <source>
        <dbReference type="ARBA" id="ARBA00022603"/>
    </source>
</evidence>
<evidence type="ECO:0000256" key="22">
    <source>
        <dbReference type="ARBA" id="ARBA00081504"/>
    </source>
</evidence>
<dbReference type="GO" id="GO:0005737">
    <property type="term" value="C:cytoplasm"/>
    <property type="evidence" value="ECO:0007669"/>
    <property type="project" value="UniProtKB-SubCell"/>
</dbReference>
<comment type="caution">
    <text evidence="23">The sequence shown here is derived from an EMBL/GenBank/DDBJ whole genome shotgun (WGS) entry which is preliminary data.</text>
</comment>
<evidence type="ECO:0000256" key="14">
    <source>
        <dbReference type="ARBA" id="ARBA00047418"/>
    </source>
</evidence>
<comment type="similarity">
    <text evidence="13">Belongs to the methyltransferase superfamily. Trimethylguanosine synthase family.</text>
</comment>
<dbReference type="GO" id="GO:0071164">
    <property type="term" value="F:RNA cap trimethylguanosine synthase activity"/>
    <property type="evidence" value="ECO:0007669"/>
    <property type="project" value="TreeGrafter"/>
</dbReference>
<evidence type="ECO:0000256" key="20">
    <source>
        <dbReference type="ARBA" id="ARBA00064494"/>
    </source>
</evidence>
<comment type="catalytic activity">
    <reaction evidence="14">
        <text>a 5'-end (N(2),N(7)-dimethyl 5'-triphosphoguanosine)-ribonucleoside in snoRNA + S-adenosyl-L-methionine = a 5'-end (N(2),N(2),N(7)-trimethyl 5'-triphosphoguanosine)-ribonucleoside in snoRNA + S-adenosyl-L-homocysteine + H(+)</text>
        <dbReference type="Rhea" id="RHEA:78507"/>
        <dbReference type="Rhea" id="RHEA-COMP:19088"/>
        <dbReference type="Rhea" id="RHEA-COMP:19090"/>
        <dbReference type="ChEBI" id="CHEBI:15378"/>
        <dbReference type="ChEBI" id="CHEBI:57856"/>
        <dbReference type="ChEBI" id="CHEBI:59789"/>
        <dbReference type="ChEBI" id="CHEBI:167623"/>
        <dbReference type="ChEBI" id="CHEBI:172880"/>
    </reaction>
    <physiologicalReaction direction="left-to-right" evidence="14">
        <dbReference type="Rhea" id="RHEA:78508"/>
    </physiologicalReaction>
</comment>
<evidence type="ECO:0000256" key="8">
    <source>
        <dbReference type="ARBA" id="ARBA00022679"/>
    </source>
</evidence>
<evidence type="ECO:0000256" key="5">
    <source>
        <dbReference type="ARBA" id="ARBA00022490"/>
    </source>
</evidence>
<comment type="function">
    <text evidence="19">Catalyzes the 2 serial methylation steps for the conversion of the 7-monomethylguanosine (m(7)G) caps of snRNAs and snoRNAs to a 2,2,7-trimethylguanosine (m(2,2,7)G) cap structure. The enzyme is specific for guanine, and N7 methylation must precede N2 methylation. Hypermethylation of the m7G cap of U snRNAs leads to their concentration in nuclear foci, their colocalization with coilin and the formation of canonical Cajal bodies (CBs). Plays a role in transcriptional regulation.</text>
</comment>
<evidence type="ECO:0000256" key="15">
    <source>
        <dbReference type="ARBA" id="ARBA00048740"/>
    </source>
</evidence>
<dbReference type="InterPro" id="IPR029063">
    <property type="entry name" value="SAM-dependent_MTases_sf"/>
</dbReference>
<gene>
    <name evidence="23" type="ORF">FWK35_00027264</name>
</gene>
<keyword evidence="7" id="KW-0489">Methyltransferase</keyword>
<keyword evidence="9" id="KW-0949">S-adenosyl-L-methionine</keyword>
<evidence type="ECO:0000256" key="19">
    <source>
        <dbReference type="ARBA" id="ARBA00057179"/>
    </source>
</evidence>
<dbReference type="PANTHER" id="PTHR14741">
    <property type="entry name" value="S-ADENOSYLMETHIONINE-DEPENDENT METHYLTRANSFERASE RELATED"/>
    <property type="match status" value="1"/>
</dbReference>
<dbReference type="PANTHER" id="PTHR14741:SF32">
    <property type="entry name" value="TRIMETHYLGUANOSINE SYNTHASE"/>
    <property type="match status" value="1"/>
</dbReference>
<keyword evidence="24" id="KW-1185">Reference proteome</keyword>
<evidence type="ECO:0000256" key="3">
    <source>
        <dbReference type="ARBA" id="ARBA00004604"/>
    </source>
</evidence>
<evidence type="ECO:0000256" key="6">
    <source>
        <dbReference type="ARBA" id="ARBA00022553"/>
    </source>
</evidence>
<keyword evidence="6" id="KW-0597">Phosphoprotein</keyword>
<evidence type="ECO:0000256" key="13">
    <source>
        <dbReference type="ARBA" id="ARBA00025783"/>
    </source>
</evidence>
<keyword evidence="12" id="KW-0539">Nucleus</keyword>
<evidence type="ECO:0000256" key="1">
    <source>
        <dbReference type="ARBA" id="ARBA00004408"/>
    </source>
</evidence>
<feature type="non-terminal residue" evidence="23">
    <location>
        <position position="1"/>
    </location>
</feature>
<dbReference type="OrthoDB" id="6619622at2759"/>
<comment type="subunit">
    <text evidence="20">May form homooligomers. Interacts with CREBBP/CBP, EED/WAIT1, EP300/P300, NCOA6/PRIP, PPARBP/PBP and SMN.</text>
</comment>
<evidence type="ECO:0000256" key="21">
    <source>
        <dbReference type="ARBA" id="ARBA00079339"/>
    </source>
</evidence>
<comment type="catalytic activity">
    <reaction evidence="15">
        <text>a 5'-end (N(7)-methyl 5'-triphosphoguanosine)-ribonucleoside in snoRNA + S-adenosyl-L-methionine = a 5'-end (N(2),N(7)-dimethyl 5'-triphosphoguanosine)-ribonucleoside in snoRNA + S-adenosyl-L-homocysteine + H(+)</text>
        <dbReference type="Rhea" id="RHEA:78475"/>
        <dbReference type="Rhea" id="RHEA-COMP:19086"/>
        <dbReference type="Rhea" id="RHEA-COMP:19088"/>
        <dbReference type="ChEBI" id="CHEBI:15378"/>
        <dbReference type="ChEBI" id="CHEBI:57856"/>
        <dbReference type="ChEBI" id="CHEBI:59789"/>
        <dbReference type="ChEBI" id="CHEBI:156461"/>
        <dbReference type="ChEBI" id="CHEBI:172880"/>
    </reaction>
    <physiologicalReaction direction="left-to-right" evidence="15">
        <dbReference type="Rhea" id="RHEA:78476"/>
    </physiologicalReaction>
</comment>
<keyword evidence="8" id="KW-0808">Transferase</keyword>
<reference evidence="23 24" key="1">
    <citation type="submission" date="2019-08" db="EMBL/GenBank/DDBJ databases">
        <title>Whole genome of Aphis craccivora.</title>
        <authorList>
            <person name="Voronova N.V."/>
            <person name="Shulinski R.S."/>
            <person name="Bandarenka Y.V."/>
            <person name="Zhorov D.G."/>
            <person name="Warner D."/>
        </authorList>
    </citation>
    <scope>NUCLEOTIDE SEQUENCE [LARGE SCALE GENOMIC DNA]</scope>
    <source>
        <strain evidence="23">180601</strain>
        <tissue evidence="23">Whole Body</tissue>
    </source>
</reference>
<evidence type="ECO:0000256" key="17">
    <source>
        <dbReference type="ARBA" id="ARBA00049075"/>
    </source>
</evidence>
<dbReference type="FunFam" id="3.40.50.150:FF:000066">
    <property type="entry name" value="Trimethylguanosine synthase 1"/>
    <property type="match status" value="1"/>
</dbReference>
<accession>A0A6G0YHD4</accession>
<dbReference type="GO" id="GO:0005730">
    <property type="term" value="C:nucleolus"/>
    <property type="evidence" value="ECO:0007669"/>
    <property type="project" value="UniProtKB-SubCell"/>
</dbReference>
<keyword evidence="5" id="KW-0963">Cytoplasm</keyword>
<comment type="subcellular location">
    <subcellularLocation>
        <location evidence="2">Cytoplasm</location>
    </subcellularLocation>
    <subcellularLocation>
        <location evidence="1">Nucleus</location>
        <location evidence="1">Cajal body</location>
    </subcellularLocation>
    <subcellularLocation>
        <location evidence="3">Nucleus</location>
        <location evidence="3">Nucleolus</location>
    </subcellularLocation>
</comment>
<dbReference type="Gene3D" id="3.40.50.150">
    <property type="entry name" value="Vaccinia Virus protein VP39"/>
    <property type="match status" value="1"/>
</dbReference>
<evidence type="ECO:0000313" key="24">
    <source>
        <dbReference type="Proteomes" id="UP000478052"/>
    </source>
</evidence>
<evidence type="ECO:0000256" key="18">
    <source>
        <dbReference type="ARBA" id="ARBA00049790"/>
    </source>
</evidence>
<sequence length="508" mass="59287">IMSNLDFDISCKYEVLAEISFHADTSKDQYVKLLCSRLLARCYLNKLDTRCTEQLVSNKEDEFSIVQKEFTNLSTNESQQHAEWYAYWEKNGEQFVNEAWIKLYENYAPDDLPTDIENVYKNHTEQQYQILYWKFINEMCPTVSETTSENSENDECCLNHSKELITDDRVSNFDFLYKYKHFQQNNSKLSKAYRAISIMGYIYNDQDMFDMGFVQYLKKNIIKSTRHLNVYRFPKTSATPTFDDSLLLSNSKDGVKSKVKNKKVLKKEEWKDLKEKYAIEEMNRLGYSYLQNKPKLLKFWKKRYMLFSKFEKGIKLDEESWYSVTPEIISTHIAERCSCYLIVDPFCGAGSNIIQFAKTCELVIAIDIDPKKIEIARHNAELYGVADRIQFIIGDFFALAPTLKADVVFLSPPWGGPDLMNLEEYKLSYIMPEKGGIKHMMSLARQISSNIALHLPKNSNIFDCIQSAEDGFIEVQQNMLNSRYNSITVYYSELYGLCDEDTTTYNDG</sequence>
<protein>
    <recommendedName>
        <fullName evidence="4">Trimethylguanosine synthase</fullName>
    </recommendedName>
    <alternativeName>
        <fullName evidence="18">Cap-specific guanine-N(2) methyltransferase</fullName>
    </alternativeName>
    <alternativeName>
        <fullName evidence="21">Nuclear receptor coactivator 6-interacting protein</fullName>
    </alternativeName>
    <alternativeName>
        <fullName evidence="22">PRIP-interacting protein with methyltransferase motif</fullName>
    </alternativeName>
</protein>
<dbReference type="EMBL" id="VUJU01003975">
    <property type="protein sequence ID" value="KAF0755958.1"/>
    <property type="molecule type" value="Genomic_DNA"/>
</dbReference>
<name>A0A6G0YHD4_APHCR</name>
<dbReference type="Proteomes" id="UP000478052">
    <property type="component" value="Unassembled WGS sequence"/>
</dbReference>
<comment type="catalytic activity">
    <reaction evidence="16">
        <text>a 5'-end (N(2),N(7)-dimethyl 5'-triphosphoguanosine)-ribonucleoside in snRNA + S-adenosyl-L-methionine = a 5'-end (N(2),N(2),N(7)-trimethyl 5'-triphosphoguanosine)-ribonucleoside in snRNA + S-adenosyl-L-homocysteine + H(+)</text>
        <dbReference type="Rhea" id="RHEA:78479"/>
        <dbReference type="Rhea" id="RHEA-COMP:19087"/>
        <dbReference type="Rhea" id="RHEA-COMP:19089"/>
        <dbReference type="ChEBI" id="CHEBI:15378"/>
        <dbReference type="ChEBI" id="CHEBI:57856"/>
        <dbReference type="ChEBI" id="CHEBI:59789"/>
        <dbReference type="ChEBI" id="CHEBI:167623"/>
        <dbReference type="ChEBI" id="CHEBI:172880"/>
    </reaction>
    <physiologicalReaction direction="left-to-right" evidence="16">
        <dbReference type="Rhea" id="RHEA:78480"/>
    </physiologicalReaction>
</comment>
<dbReference type="Pfam" id="PF09445">
    <property type="entry name" value="Methyltransf_15"/>
    <property type="match status" value="1"/>
</dbReference>
<dbReference type="AlphaFoldDB" id="A0A6G0YHD4"/>
<evidence type="ECO:0000256" key="9">
    <source>
        <dbReference type="ARBA" id="ARBA00022691"/>
    </source>
</evidence>
<evidence type="ECO:0000256" key="10">
    <source>
        <dbReference type="ARBA" id="ARBA00023015"/>
    </source>
</evidence>
<dbReference type="InterPro" id="IPR019012">
    <property type="entry name" value="RNA_cap_Gua-N2-MeTrfase"/>
</dbReference>
<evidence type="ECO:0000256" key="12">
    <source>
        <dbReference type="ARBA" id="ARBA00023242"/>
    </source>
</evidence>
<dbReference type="CDD" id="cd02440">
    <property type="entry name" value="AdoMet_MTases"/>
    <property type="match status" value="1"/>
</dbReference>
<evidence type="ECO:0000256" key="11">
    <source>
        <dbReference type="ARBA" id="ARBA00023163"/>
    </source>
</evidence>
<evidence type="ECO:0000313" key="23">
    <source>
        <dbReference type="EMBL" id="KAF0755958.1"/>
    </source>
</evidence>
<organism evidence="23 24">
    <name type="scientific">Aphis craccivora</name>
    <name type="common">Cowpea aphid</name>
    <dbReference type="NCBI Taxonomy" id="307492"/>
    <lineage>
        <taxon>Eukaryota</taxon>
        <taxon>Metazoa</taxon>
        <taxon>Ecdysozoa</taxon>
        <taxon>Arthropoda</taxon>
        <taxon>Hexapoda</taxon>
        <taxon>Insecta</taxon>
        <taxon>Pterygota</taxon>
        <taxon>Neoptera</taxon>
        <taxon>Paraneoptera</taxon>
        <taxon>Hemiptera</taxon>
        <taxon>Sternorrhyncha</taxon>
        <taxon>Aphidomorpha</taxon>
        <taxon>Aphidoidea</taxon>
        <taxon>Aphididae</taxon>
        <taxon>Aphidini</taxon>
        <taxon>Aphis</taxon>
        <taxon>Aphis</taxon>
    </lineage>
</organism>
<keyword evidence="10" id="KW-0805">Transcription regulation</keyword>